<reference evidence="15" key="2">
    <citation type="journal article" date="2019" name="Int. J. Syst. Evol. Microbiol.">
        <title>The Global Catalogue of Microorganisms (GCM) 10K type strain sequencing project: providing services to taxonomists for standard genome sequencing and annotation.</title>
        <authorList>
            <consortium name="The Broad Institute Genomics Platform"/>
            <consortium name="The Broad Institute Genome Sequencing Center for Infectious Disease"/>
            <person name="Wu L."/>
            <person name="Ma J."/>
        </authorList>
    </citation>
    <scope>NUCLEOTIDE SEQUENCE [LARGE SCALE GENOMIC DNA]</scope>
    <source>
        <strain evidence="15">XZGYJ-43</strain>
    </source>
</reference>
<feature type="transmembrane region" description="Helical" evidence="11">
    <location>
        <begin position="6"/>
        <end position="29"/>
    </location>
</feature>
<feature type="transmembrane region" description="Helical" evidence="11">
    <location>
        <begin position="317"/>
        <end position="340"/>
    </location>
</feature>
<evidence type="ECO:0000313" key="14">
    <source>
        <dbReference type="EMBL" id="MFC7201785.1"/>
    </source>
</evidence>
<keyword evidence="10" id="KW-0739">Sodium transport</keyword>
<dbReference type="PANTHER" id="PTHR10110:SF195">
    <property type="entry name" value="NA(+)_H(+) ANTIPORTER NHAS2"/>
    <property type="match status" value="1"/>
</dbReference>
<protein>
    <submittedName>
        <fullName evidence="14">Cation:proton antiporter</fullName>
    </submittedName>
</protein>
<dbReference type="InterPro" id="IPR018422">
    <property type="entry name" value="Cation/H_exchanger_CPA1"/>
</dbReference>
<dbReference type="InterPro" id="IPR006153">
    <property type="entry name" value="Cation/H_exchanger_TM"/>
</dbReference>
<keyword evidence="4" id="KW-1003">Cell membrane</keyword>
<name>A0ABD5Z9A5_9EURY</name>
<evidence type="ECO:0000256" key="1">
    <source>
        <dbReference type="ARBA" id="ARBA00004651"/>
    </source>
</evidence>
<dbReference type="GO" id="GO:0006814">
    <property type="term" value="P:sodium ion transport"/>
    <property type="evidence" value="ECO:0007669"/>
    <property type="project" value="UniProtKB-KW"/>
</dbReference>
<keyword evidence="15" id="KW-1185">Reference proteome</keyword>
<dbReference type="EMBL" id="JBHTAR010000011">
    <property type="protein sequence ID" value="MFC7201785.1"/>
    <property type="molecule type" value="Genomic_DNA"/>
</dbReference>
<evidence type="ECO:0000256" key="5">
    <source>
        <dbReference type="ARBA" id="ARBA00022692"/>
    </source>
</evidence>
<comment type="subcellular location">
    <subcellularLocation>
        <location evidence="1">Cell membrane</location>
        <topology evidence="1">Multi-pass membrane protein</topology>
    </subcellularLocation>
</comment>
<keyword evidence="6 11" id="KW-1133">Transmembrane helix</keyword>
<dbReference type="Gene3D" id="6.10.140.1330">
    <property type="match status" value="1"/>
</dbReference>
<evidence type="ECO:0000256" key="10">
    <source>
        <dbReference type="ARBA" id="ARBA00023201"/>
    </source>
</evidence>
<reference evidence="14" key="3">
    <citation type="submission" date="2024-09" db="EMBL/GenBank/DDBJ databases">
        <authorList>
            <person name="Sun Q."/>
        </authorList>
    </citation>
    <scope>NUCLEOTIDE SEQUENCE</scope>
    <source>
        <strain evidence="14">NBRC 114356</strain>
    </source>
</reference>
<feature type="transmembrane region" description="Helical" evidence="11">
    <location>
        <begin position="253"/>
        <end position="271"/>
    </location>
</feature>
<keyword evidence="8" id="KW-0406">Ion transport</keyword>
<feature type="transmembrane region" description="Helical" evidence="11">
    <location>
        <begin position="283"/>
        <end position="305"/>
    </location>
</feature>
<gene>
    <name evidence="13" type="ORF">ACFQJ9_00360</name>
    <name evidence="14" type="ORF">ACFQJ9_20650</name>
</gene>
<dbReference type="Pfam" id="PF00999">
    <property type="entry name" value="Na_H_Exchanger"/>
    <property type="match status" value="1"/>
</dbReference>
<keyword evidence="2" id="KW-0813">Transport</keyword>
<evidence type="ECO:0000313" key="13">
    <source>
        <dbReference type="EMBL" id="MFC7197971.1"/>
    </source>
</evidence>
<feature type="domain" description="Cation/H+ exchanger transmembrane" evidence="12">
    <location>
        <begin position="20"/>
        <end position="408"/>
    </location>
</feature>
<evidence type="ECO:0000256" key="7">
    <source>
        <dbReference type="ARBA" id="ARBA00023053"/>
    </source>
</evidence>
<feature type="transmembrane region" description="Helical" evidence="11">
    <location>
        <begin position="36"/>
        <end position="56"/>
    </location>
</feature>
<keyword evidence="9 11" id="KW-0472">Membrane</keyword>
<proteinExistence type="predicted"/>
<keyword evidence="3" id="KW-0050">Antiport</keyword>
<organism evidence="14 15">
    <name type="scientific">Halospeciosus flavus</name>
    <dbReference type="NCBI Taxonomy" id="3032283"/>
    <lineage>
        <taxon>Archaea</taxon>
        <taxon>Methanobacteriati</taxon>
        <taxon>Methanobacteriota</taxon>
        <taxon>Stenosarchaea group</taxon>
        <taxon>Halobacteria</taxon>
        <taxon>Halobacteriales</taxon>
        <taxon>Halobacteriaceae</taxon>
        <taxon>Halospeciosus</taxon>
    </lineage>
</organism>
<feature type="transmembrane region" description="Helical" evidence="11">
    <location>
        <begin position="352"/>
        <end position="373"/>
    </location>
</feature>
<accession>A0ABD5Z9A5</accession>
<keyword evidence="5 11" id="KW-0812">Transmembrane</keyword>
<evidence type="ECO:0000256" key="8">
    <source>
        <dbReference type="ARBA" id="ARBA00023065"/>
    </source>
</evidence>
<evidence type="ECO:0000313" key="15">
    <source>
        <dbReference type="Proteomes" id="UP001596447"/>
    </source>
</evidence>
<dbReference type="AlphaFoldDB" id="A0ABD5Z9A5"/>
<dbReference type="GO" id="GO:0015297">
    <property type="term" value="F:antiporter activity"/>
    <property type="evidence" value="ECO:0007669"/>
    <property type="project" value="UniProtKB-KW"/>
</dbReference>
<reference evidence="14" key="1">
    <citation type="journal article" date="2014" name="Int. J. Syst. Evol. Microbiol.">
        <title>Complete genome sequence of Corynebacterium casei LMG S-19264T (=DSM 44701T), isolated from a smear-ripened cheese.</title>
        <authorList>
            <consortium name="US DOE Joint Genome Institute (JGI-PGF)"/>
            <person name="Walter F."/>
            <person name="Albersmeier A."/>
            <person name="Kalinowski J."/>
            <person name="Ruckert C."/>
        </authorList>
    </citation>
    <scope>NUCLEOTIDE SEQUENCE [LARGE SCALE GENOMIC DNA]</scope>
    <source>
        <strain evidence="14">NBRC 114356</strain>
    </source>
</reference>
<evidence type="ECO:0000256" key="2">
    <source>
        <dbReference type="ARBA" id="ARBA00022448"/>
    </source>
</evidence>
<dbReference type="RefSeq" id="WP_279528521.1">
    <property type="nucleotide sequence ID" value="NZ_CP122312.1"/>
</dbReference>
<comment type="caution">
    <text evidence="14">The sequence shown here is derived from an EMBL/GenBank/DDBJ whole genome shotgun (WGS) entry which is preliminary data.</text>
</comment>
<keyword evidence="7" id="KW-0915">Sodium</keyword>
<dbReference type="GO" id="GO:0005886">
    <property type="term" value="C:plasma membrane"/>
    <property type="evidence" value="ECO:0007669"/>
    <property type="project" value="UniProtKB-SubCell"/>
</dbReference>
<feature type="transmembrane region" description="Helical" evidence="11">
    <location>
        <begin position="116"/>
        <end position="138"/>
    </location>
</feature>
<evidence type="ECO:0000256" key="6">
    <source>
        <dbReference type="ARBA" id="ARBA00022989"/>
    </source>
</evidence>
<evidence type="ECO:0000256" key="4">
    <source>
        <dbReference type="ARBA" id="ARBA00022475"/>
    </source>
</evidence>
<evidence type="ECO:0000259" key="12">
    <source>
        <dbReference type="Pfam" id="PF00999"/>
    </source>
</evidence>
<dbReference type="EMBL" id="JBHTAR010000002">
    <property type="protein sequence ID" value="MFC7197971.1"/>
    <property type="molecule type" value="Genomic_DNA"/>
</dbReference>
<sequence>MSAAAGIPAQLLDLLAVFILAAGVGIFVAKVGSFPYTIALLVAGLTASIVGIHPGLPISHDLILFVLLPPILFEGAANTELEQFRRNLVPIVSLAVVGLLVSVGVLTLLGSQALGVPLLVALLFAVMILPTDPVSVLALFKELGAPDQLSVLVEGESLVNDGVGVVLFMTVVDLAVRVETGELARDAVFTLDRAVAVATEILVVSLGGLVVGLLAGYTVYRVMYNLDEHMTETVLSLLLAYGAFLLAEHYLHVSGVIATVVAGLFIGAHGADEAMSPQTKISVFNTLETGAFLANTFIFLMIGITTPIGDLLRYADLIAVAIPLVLLSRATGLYPVIAVVNRISSSDISLDYQHVMVWSGLHASIPIALVLGLPPELDAVLRQRLRALVFAVAAFSLLVQGLSMKRLLDRLGVVTTSEAQELYELLLARRRAVDGALDAAEDLKQRGDIPGGVYEDFTTEYESERDDLGEAINELLREHPEIRQEQKLAGERRLLKQEKSAIMDAIHEGIVSDAAGERLLEEVNIKLDRVRSGETTVEADEEGYHEFWRDEAADFGLESVEYPEEEREESGE</sequence>
<feature type="transmembrane region" description="Helical" evidence="11">
    <location>
        <begin position="385"/>
        <end position="402"/>
    </location>
</feature>
<dbReference type="PANTHER" id="PTHR10110">
    <property type="entry name" value="SODIUM/HYDROGEN EXCHANGER"/>
    <property type="match status" value="1"/>
</dbReference>
<evidence type="ECO:0000256" key="9">
    <source>
        <dbReference type="ARBA" id="ARBA00023136"/>
    </source>
</evidence>
<evidence type="ECO:0000256" key="3">
    <source>
        <dbReference type="ARBA" id="ARBA00022449"/>
    </source>
</evidence>
<dbReference type="Proteomes" id="UP001596447">
    <property type="component" value="Unassembled WGS sequence"/>
</dbReference>
<evidence type="ECO:0000256" key="11">
    <source>
        <dbReference type="SAM" id="Phobius"/>
    </source>
</evidence>
<feature type="transmembrane region" description="Helical" evidence="11">
    <location>
        <begin position="88"/>
        <end position="110"/>
    </location>
</feature>
<feature type="transmembrane region" description="Helical" evidence="11">
    <location>
        <begin position="196"/>
        <end position="217"/>
    </location>
</feature>